<protein>
    <submittedName>
        <fullName evidence="2">Uncharacterized protein</fullName>
    </submittedName>
</protein>
<dbReference type="RefSeq" id="WP_252081899.1">
    <property type="nucleotide sequence ID" value="NZ_CP092418.1"/>
</dbReference>
<gene>
    <name evidence="2" type="ORF">MJO52_12005</name>
</gene>
<reference evidence="2" key="1">
    <citation type="submission" date="2022-02" db="EMBL/GenBank/DDBJ databases">
        <title>Coral-associated bacteria.</title>
        <authorList>
            <person name="Tang K."/>
            <person name="Wang X."/>
        </authorList>
    </citation>
    <scope>NUCLEOTIDE SEQUENCE</scope>
    <source>
        <strain evidence="2">SCSIO 43006</strain>
    </source>
</reference>
<evidence type="ECO:0000256" key="1">
    <source>
        <dbReference type="SAM" id="SignalP"/>
    </source>
</evidence>
<dbReference type="EMBL" id="CP092418">
    <property type="protein sequence ID" value="USD19805.1"/>
    <property type="molecule type" value="Genomic_DNA"/>
</dbReference>
<feature type="chain" id="PRO_5046997478" evidence="1">
    <location>
        <begin position="18"/>
        <end position="109"/>
    </location>
</feature>
<name>A0ABY4V7A2_9GAMM</name>
<keyword evidence="3" id="KW-1185">Reference proteome</keyword>
<sequence>MKKLLFLGLFLSMDTLASGWTGLQDIQRVMQRECTPSNKGFEITFAADHKNPDNCPHLRTVNLACDQPGYDTMVSMALTALAANKKIDAWVGSCDTEGHANVSTLVIYQ</sequence>
<dbReference type="Proteomes" id="UP001055658">
    <property type="component" value="Chromosome"/>
</dbReference>
<feature type="signal peptide" evidence="1">
    <location>
        <begin position="1"/>
        <end position="17"/>
    </location>
</feature>
<evidence type="ECO:0000313" key="2">
    <source>
        <dbReference type="EMBL" id="USD19805.1"/>
    </source>
</evidence>
<organism evidence="2 3">
    <name type="scientific">Microbulbifer variabilis</name>
    <dbReference type="NCBI Taxonomy" id="266805"/>
    <lineage>
        <taxon>Bacteria</taxon>
        <taxon>Pseudomonadati</taxon>
        <taxon>Pseudomonadota</taxon>
        <taxon>Gammaproteobacteria</taxon>
        <taxon>Cellvibrionales</taxon>
        <taxon>Microbulbiferaceae</taxon>
        <taxon>Microbulbifer</taxon>
    </lineage>
</organism>
<proteinExistence type="predicted"/>
<evidence type="ECO:0000313" key="3">
    <source>
        <dbReference type="Proteomes" id="UP001055658"/>
    </source>
</evidence>
<accession>A0ABY4V7A2</accession>
<keyword evidence="1" id="KW-0732">Signal</keyword>